<protein>
    <recommendedName>
        <fullName evidence="3">F-box domain-containing protein</fullName>
    </recommendedName>
</protein>
<name>A0A409Y3S4_9AGAR</name>
<evidence type="ECO:0000313" key="1">
    <source>
        <dbReference type="EMBL" id="PPQ97696.1"/>
    </source>
</evidence>
<dbReference type="AlphaFoldDB" id="A0A409Y3S4"/>
<sequence>MTDVDALQARLPPELEHIIFTDAALEWDRNDCAPLLLVAKRVHEWILPLVYRVFNQAQLPKFPDFQKYPSIRLSYVGKYAKHLLIGYEVDAESFLSSCPNVRNLALWYGISMPRHQDALDNLRLFRLSAVFSQTEIGMLRRPTFTGLTHLEILSFYNPSAWDRSKIIADLPRLSFLSLPFRDGHLVPLCFEQCPSLRVLLIKRDREYGSMGFVAGGSLDLSTVQDTRLVLMLADFYIGSERDWIDGAHGKADSWATAEVWSLARKGNLLRDSSLAWIYCPFDWNMALTDQGKEWYSGLSMSEYGRV</sequence>
<accession>A0A409Y3S4</accession>
<dbReference type="OrthoDB" id="3021279at2759"/>
<dbReference type="SUPFAM" id="SSF52058">
    <property type="entry name" value="L domain-like"/>
    <property type="match status" value="1"/>
</dbReference>
<dbReference type="EMBL" id="NHYE01001208">
    <property type="protein sequence ID" value="PPQ97696.1"/>
    <property type="molecule type" value="Genomic_DNA"/>
</dbReference>
<gene>
    <name evidence="1" type="ORF">CVT26_001879</name>
</gene>
<reference evidence="1 2" key="1">
    <citation type="journal article" date="2018" name="Evol. Lett.">
        <title>Horizontal gene cluster transfer increased hallucinogenic mushroom diversity.</title>
        <authorList>
            <person name="Reynolds H.T."/>
            <person name="Vijayakumar V."/>
            <person name="Gluck-Thaler E."/>
            <person name="Korotkin H.B."/>
            <person name="Matheny P.B."/>
            <person name="Slot J.C."/>
        </authorList>
    </citation>
    <scope>NUCLEOTIDE SEQUENCE [LARGE SCALE GENOMIC DNA]</scope>
    <source>
        <strain evidence="1 2">SRW20</strain>
    </source>
</reference>
<organism evidence="1 2">
    <name type="scientific">Gymnopilus dilepis</name>
    <dbReference type="NCBI Taxonomy" id="231916"/>
    <lineage>
        <taxon>Eukaryota</taxon>
        <taxon>Fungi</taxon>
        <taxon>Dikarya</taxon>
        <taxon>Basidiomycota</taxon>
        <taxon>Agaricomycotina</taxon>
        <taxon>Agaricomycetes</taxon>
        <taxon>Agaricomycetidae</taxon>
        <taxon>Agaricales</taxon>
        <taxon>Agaricineae</taxon>
        <taxon>Hymenogastraceae</taxon>
        <taxon>Gymnopilus</taxon>
    </lineage>
</organism>
<dbReference type="InParanoid" id="A0A409Y3S4"/>
<evidence type="ECO:0008006" key="3">
    <source>
        <dbReference type="Google" id="ProtNLM"/>
    </source>
</evidence>
<comment type="caution">
    <text evidence="1">The sequence shown here is derived from an EMBL/GenBank/DDBJ whole genome shotgun (WGS) entry which is preliminary data.</text>
</comment>
<proteinExistence type="predicted"/>
<evidence type="ECO:0000313" key="2">
    <source>
        <dbReference type="Proteomes" id="UP000284706"/>
    </source>
</evidence>
<keyword evidence="2" id="KW-1185">Reference proteome</keyword>
<dbReference type="Proteomes" id="UP000284706">
    <property type="component" value="Unassembled WGS sequence"/>
</dbReference>